<gene>
    <name evidence="2" type="ORF">BMJ33_00715</name>
</gene>
<accession>A0ABX4TSU1</accession>
<name>A0ABX4TSU1_9HYPH</name>
<keyword evidence="3" id="KW-1185">Reference proteome</keyword>
<comment type="caution">
    <text evidence="2">The sequence shown here is derived from an EMBL/GenBank/DDBJ whole genome shotgun (WGS) entry which is preliminary data.</text>
</comment>
<dbReference type="SUPFAM" id="SSF53167">
    <property type="entry name" value="Purine and uridine phosphorylases"/>
    <property type="match status" value="1"/>
</dbReference>
<protein>
    <recommendedName>
        <fullName evidence="1">Nucleoside phosphorylase domain-containing protein</fullName>
    </recommendedName>
</protein>
<dbReference type="PANTHER" id="PTHR46832">
    <property type="entry name" value="5'-METHYLTHIOADENOSINE/S-ADENOSYLHOMOCYSTEINE NUCLEOSIDASE"/>
    <property type="match status" value="1"/>
</dbReference>
<sequence length="407" mass="44979">MQFTLNPMGSQMIRSKKSTKLLKVGEETRTGHIVERILGQGPNGAVFTTKNNEIRWTYWTNNGRLPDSLGMVVLHFDSLLIDIRSLPDMDEKRALFELAGKTLYRAFESKIPPDPVKAFAEIEERLAGSFGYARNRGANANSADVVIVCALHDPELHAMLTLPGVAEAFYMADDPQTYHRTRWTTANGVTLNVILAAPNQMGLTAAGVLSAKMVLQFRPKLVAMAGIAAGATAGKQGFGDVVTPEHTFDYGTGKSIDNGRRQDIVPSPTPLSINARILGRLKEWQRSRPHLDEIAKGWPSARPGTTLNIHTGPIFSAPTVQGTSKNIERVLSQWRKLSAVEMEAHAVHRACSDTLDPAPMYLCAKSVCDFAVGKNDDWQHYAAYTSANFVYRFITQEWSNLFPPRKK</sequence>
<evidence type="ECO:0000313" key="3">
    <source>
        <dbReference type="Proteomes" id="UP001190825"/>
    </source>
</evidence>
<evidence type="ECO:0000259" key="1">
    <source>
        <dbReference type="Pfam" id="PF01048"/>
    </source>
</evidence>
<dbReference type="InterPro" id="IPR000845">
    <property type="entry name" value="Nucleoside_phosphorylase_d"/>
</dbReference>
<dbReference type="RefSeq" id="WP_101778349.1">
    <property type="nucleotide sequence ID" value="NZ_NBUF01000128.1"/>
</dbReference>
<dbReference type="EMBL" id="NBUC01000007">
    <property type="protein sequence ID" value="PLU09475.1"/>
    <property type="molecule type" value="Genomic_DNA"/>
</dbReference>
<evidence type="ECO:0000313" key="2">
    <source>
        <dbReference type="EMBL" id="PLU09475.1"/>
    </source>
</evidence>
<proteinExistence type="predicted"/>
<dbReference type="InterPro" id="IPR035994">
    <property type="entry name" value="Nucleoside_phosphorylase_sf"/>
</dbReference>
<dbReference type="Proteomes" id="UP001190825">
    <property type="component" value="Unassembled WGS sequence"/>
</dbReference>
<reference evidence="2 3" key="1">
    <citation type="journal article" date="2018" name="FEMS Microbiol. Ecol.">
        <title>Co-invading symbiotic mutualists of Medicago polymorpha retain high ancestral diversity and contain diverse accessory genomes.</title>
        <authorList>
            <person name="Porter S.S."/>
            <person name="Faber-Hammond J.J."/>
            <person name="Friesen M.L."/>
        </authorList>
    </citation>
    <scope>NUCLEOTIDE SEQUENCE [LARGE SCALE GENOMIC DNA]</scope>
    <source>
        <strain evidence="2 3">Str16</strain>
    </source>
</reference>
<organism evidence="2 3">
    <name type="scientific">Sinorhizobium medicae</name>
    <dbReference type="NCBI Taxonomy" id="110321"/>
    <lineage>
        <taxon>Bacteria</taxon>
        <taxon>Pseudomonadati</taxon>
        <taxon>Pseudomonadota</taxon>
        <taxon>Alphaproteobacteria</taxon>
        <taxon>Hyphomicrobiales</taxon>
        <taxon>Rhizobiaceae</taxon>
        <taxon>Sinorhizobium/Ensifer group</taxon>
        <taxon>Sinorhizobium</taxon>
    </lineage>
</organism>
<dbReference type="Pfam" id="PF01048">
    <property type="entry name" value="PNP_UDP_1"/>
    <property type="match status" value="1"/>
</dbReference>
<dbReference type="Gene3D" id="3.40.50.1580">
    <property type="entry name" value="Nucleoside phosphorylase domain"/>
    <property type="match status" value="1"/>
</dbReference>
<feature type="domain" description="Nucleoside phosphorylase" evidence="1">
    <location>
        <begin position="146"/>
        <end position="373"/>
    </location>
</feature>
<dbReference type="PANTHER" id="PTHR46832:SF1">
    <property type="entry name" value="5'-METHYLTHIOADENOSINE_S-ADENOSYLHOMOCYSTEINE NUCLEOSIDASE"/>
    <property type="match status" value="1"/>
</dbReference>